<gene>
    <name evidence="3" type="ORF">JF539_17990</name>
</gene>
<feature type="compositionally biased region" description="Basic and acidic residues" evidence="1">
    <location>
        <begin position="1"/>
        <end position="16"/>
    </location>
</feature>
<feature type="region of interest" description="Disordered" evidence="1">
    <location>
        <begin position="1"/>
        <end position="28"/>
    </location>
</feature>
<reference evidence="3" key="1">
    <citation type="submission" date="2020-12" db="EMBL/GenBank/DDBJ databases">
        <title>Oil enriched cultivation method for isolating marine PHA-producing bacteria.</title>
        <authorList>
            <person name="Zheng W."/>
            <person name="Yu S."/>
            <person name="Huang Y."/>
        </authorList>
    </citation>
    <scope>NUCLEOTIDE SEQUENCE</scope>
    <source>
        <strain evidence="3">SY-2-12</strain>
    </source>
</reference>
<protein>
    <recommendedName>
        <fullName evidence="5">Membrane-anchored protein</fullName>
    </recommendedName>
</protein>
<accession>A0A939EIJ0</accession>
<sequence length="256" mass="27416">MSVAEVEKKTGAEKGGEAQPPKSAPRIQGRVDALENGRVLGWAWDAANPGDRMTIHVFHDGNRVMSKVAETPRIDLRRNGIGDGAYSFDLELPQAVAAAPDGLSVVAETPKDGTQLKLPRPSAQERAAEAAVALPLSLVMEKVDRLIAAQRQSAIGQRDATTLLRETTQRIDALASNEGELGEALAILKSGQGDLAQHVKELEVFLLRFDTTLKGFDDRLKVLGEKSRSNLRPHLMILAAMLGVVGGMLFAAISGL</sequence>
<keyword evidence="2" id="KW-1133">Transmembrane helix</keyword>
<evidence type="ECO:0000313" key="4">
    <source>
        <dbReference type="Proteomes" id="UP000664096"/>
    </source>
</evidence>
<comment type="caution">
    <text evidence="3">The sequence shown here is derived from an EMBL/GenBank/DDBJ whole genome shotgun (WGS) entry which is preliminary data.</text>
</comment>
<feature type="transmembrane region" description="Helical" evidence="2">
    <location>
        <begin position="235"/>
        <end position="253"/>
    </location>
</feature>
<evidence type="ECO:0000256" key="1">
    <source>
        <dbReference type="SAM" id="MobiDB-lite"/>
    </source>
</evidence>
<dbReference type="Proteomes" id="UP000664096">
    <property type="component" value="Unassembled WGS sequence"/>
</dbReference>
<proteinExistence type="predicted"/>
<evidence type="ECO:0008006" key="5">
    <source>
        <dbReference type="Google" id="ProtNLM"/>
    </source>
</evidence>
<dbReference type="EMBL" id="JAEKJZ010000004">
    <property type="protein sequence ID" value="MBN9672249.1"/>
    <property type="molecule type" value="Genomic_DNA"/>
</dbReference>
<organism evidence="3 4">
    <name type="scientific">Roseibium aggregatum</name>
    <dbReference type="NCBI Taxonomy" id="187304"/>
    <lineage>
        <taxon>Bacteria</taxon>
        <taxon>Pseudomonadati</taxon>
        <taxon>Pseudomonadota</taxon>
        <taxon>Alphaproteobacteria</taxon>
        <taxon>Hyphomicrobiales</taxon>
        <taxon>Stappiaceae</taxon>
        <taxon>Roseibium</taxon>
    </lineage>
</organism>
<name>A0A939EIJ0_9HYPH</name>
<dbReference type="AlphaFoldDB" id="A0A939EIJ0"/>
<keyword evidence="2" id="KW-0812">Transmembrane</keyword>
<evidence type="ECO:0000313" key="3">
    <source>
        <dbReference type="EMBL" id="MBN9672249.1"/>
    </source>
</evidence>
<keyword evidence="2" id="KW-0472">Membrane</keyword>
<dbReference type="RefSeq" id="WP_207142106.1">
    <property type="nucleotide sequence ID" value="NZ_JAEKJZ010000004.1"/>
</dbReference>
<evidence type="ECO:0000256" key="2">
    <source>
        <dbReference type="SAM" id="Phobius"/>
    </source>
</evidence>